<gene>
    <name evidence="21" type="ORF">F5878DRAFT_719413</name>
</gene>
<keyword evidence="7" id="KW-0808">Transferase</keyword>
<evidence type="ECO:0000256" key="11">
    <source>
        <dbReference type="ARBA" id="ARBA00022771"/>
    </source>
</evidence>
<dbReference type="Pfam" id="PF13857">
    <property type="entry name" value="Ank_5"/>
    <property type="match status" value="1"/>
</dbReference>
<comment type="subcellular location">
    <subcellularLocation>
        <location evidence="3">Endosome</location>
    </subcellularLocation>
    <subcellularLocation>
        <location evidence="4">Lysosome</location>
    </subcellularLocation>
    <subcellularLocation>
        <location evidence="2">Membrane</location>
        <topology evidence="2">Peripheral membrane protein</topology>
    </subcellularLocation>
</comment>
<dbReference type="GO" id="GO:0070936">
    <property type="term" value="P:protein K48-linked ubiquitination"/>
    <property type="evidence" value="ECO:0007669"/>
    <property type="project" value="TreeGrafter"/>
</dbReference>
<dbReference type="InterPro" id="IPR001841">
    <property type="entry name" value="Znf_RING"/>
</dbReference>
<evidence type="ECO:0000256" key="15">
    <source>
        <dbReference type="ARBA" id="ARBA00023228"/>
    </source>
</evidence>
<evidence type="ECO:0000256" key="1">
    <source>
        <dbReference type="ARBA" id="ARBA00000900"/>
    </source>
</evidence>
<evidence type="ECO:0000256" key="18">
    <source>
        <dbReference type="SAM" id="MobiDB-lite"/>
    </source>
</evidence>
<proteinExistence type="predicted"/>
<evidence type="ECO:0000259" key="19">
    <source>
        <dbReference type="PROSITE" id="PS50089"/>
    </source>
</evidence>
<sequence length="789" mass="86753">MNAASKGHLPIVNYLLAKQNADPLVRNKWGETAYDVAAAVFEVWICAVLEKAEKERFTGQSYNVLEIHTTVPVIVYENQRLLAVDEENQVALGNGLNVSLPLLDDPFNLPVQSSPSSHLEKSHFWLSDWTIDITYPNVDVHTGWQYSRDGENEWVGEVPWELAELVNRGKGLPSSWTRRRRWVRLFRRRLDISPLPFLFPDQEYYWIGEDGGLVKVDHDSSLGPGQKKEQDYVERARYLVGVNGNSSHTIEPADAIDARRSIAKLERATAELRVGIEADQNQERKTQAEVLLHAYSRELDRQRASAHANGLSLGVATYGNGDVNADDEEYRDGEEGEEEEYDDDDDESFHYPTSAASSTFGSTSTYAASISQPTESAFTLMNSSPNFKNSKAQRPDLTHNNLSHHLSLAPDFRVPTHEAAPPPFSSLPSDSHAPYEEGGIRTSRTASISGDAHSIPTPHFIDIDNGGGGDLGGTIGIRVRGARWERDEEVSECRECRRRFGLLLRRHCRRCGKIFCDRCSSYRALLDPEDVVHEPGTSHQDAHPHHPAINRSMGSGLNRSSSLGSSSSGSSSRPTQNTHRSSSSTSSTSTQESNSNHGPAHDKHNHRLRVCQTCFEESTGAVPRALSRSRSLGLNTDGERVLGMGMERVLVQQGMLNVPSSRTAQMRRETSSQLSDLAECPVCSTSLDQVGTVPEQEAHVKRCLEGGGPGVSTGSGSGVGTSYAGTGPGKYLVYKLPKGSVLIGVECVICLEEFTQGSMIARLSCFCSFHNACLSSWLQRGKACPVHAR</sequence>
<evidence type="ECO:0000256" key="12">
    <source>
        <dbReference type="ARBA" id="ARBA00022786"/>
    </source>
</evidence>
<dbReference type="AlphaFoldDB" id="A0AA38NZS2"/>
<dbReference type="GO" id="GO:0061630">
    <property type="term" value="F:ubiquitin protein ligase activity"/>
    <property type="evidence" value="ECO:0007669"/>
    <property type="project" value="UniProtKB-EC"/>
</dbReference>
<evidence type="ECO:0000256" key="9">
    <source>
        <dbReference type="ARBA" id="ARBA00022723"/>
    </source>
</evidence>
<dbReference type="GO" id="GO:0043161">
    <property type="term" value="P:proteasome-mediated ubiquitin-dependent protein catabolic process"/>
    <property type="evidence" value="ECO:0007669"/>
    <property type="project" value="TreeGrafter"/>
</dbReference>
<evidence type="ECO:0000256" key="13">
    <source>
        <dbReference type="ARBA" id="ARBA00022833"/>
    </source>
</evidence>
<dbReference type="Pfam" id="PF01363">
    <property type="entry name" value="FYVE"/>
    <property type="match status" value="1"/>
</dbReference>
<protein>
    <recommendedName>
        <fullName evidence="6">RING-type E3 ubiquitin transferase</fullName>
        <ecNumber evidence="6">2.3.2.27</ecNumber>
    </recommendedName>
</protein>
<evidence type="ECO:0000256" key="17">
    <source>
        <dbReference type="PROSITE-ProRule" id="PRU00175"/>
    </source>
</evidence>
<keyword evidence="16" id="KW-0449">Lipoprotein</keyword>
<evidence type="ECO:0000259" key="20">
    <source>
        <dbReference type="PROSITE" id="PS50178"/>
    </source>
</evidence>
<dbReference type="Proteomes" id="UP001163846">
    <property type="component" value="Unassembled WGS sequence"/>
</dbReference>
<keyword evidence="9" id="KW-0479">Metal-binding</keyword>
<feature type="region of interest" description="Disordered" evidence="18">
    <location>
        <begin position="533"/>
        <end position="605"/>
    </location>
</feature>
<dbReference type="Gene3D" id="3.30.40.10">
    <property type="entry name" value="Zinc/RING finger domain, C3HC4 (zinc finger)"/>
    <property type="match status" value="2"/>
</dbReference>
<evidence type="ECO:0000256" key="4">
    <source>
        <dbReference type="ARBA" id="ARBA00004371"/>
    </source>
</evidence>
<dbReference type="CDD" id="cd16489">
    <property type="entry name" value="mRING-CH-C4HC2H_ZNRF"/>
    <property type="match status" value="1"/>
</dbReference>
<reference evidence="21" key="1">
    <citation type="submission" date="2022-08" db="EMBL/GenBank/DDBJ databases">
        <authorList>
            <consortium name="DOE Joint Genome Institute"/>
            <person name="Min B."/>
            <person name="Riley R."/>
            <person name="Sierra-Patev S."/>
            <person name="Naranjo-Ortiz M."/>
            <person name="Looney B."/>
            <person name="Konkel Z."/>
            <person name="Slot J.C."/>
            <person name="Sakamoto Y."/>
            <person name="Steenwyk J.L."/>
            <person name="Rokas A."/>
            <person name="Carro J."/>
            <person name="Camarero S."/>
            <person name="Ferreira P."/>
            <person name="Molpeceres G."/>
            <person name="Ruiz-Duenas F.J."/>
            <person name="Serrano A."/>
            <person name="Henrissat B."/>
            <person name="Drula E."/>
            <person name="Hughes K.W."/>
            <person name="Mata J.L."/>
            <person name="Ishikawa N.K."/>
            <person name="Vargas-Isla R."/>
            <person name="Ushijima S."/>
            <person name="Smith C.A."/>
            <person name="Ahrendt S."/>
            <person name="Andreopoulos W."/>
            <person name="He G."/>
            <person name="Labutti K."/>
            <person name="Lipzen A."/>
            <person name="Ng V."/>
            <person name="Sandor L."/>
            <person name="Barry K."/>
            <person name="Martinez A.T."/>
            <person name="Xiao Y."/>
            <person name="Gibbons J.G."/>
            <person name="Terashima K."/>
            <person name="Hibbett D.S."/>
            <person name="Grigoriev I.V."/>
        </authorList>
    </citation>
    <scope>NUCLEOTIDE SEQUENCE</scope>
    <source>
        <strain evidence="21">TFB9207</strain>
    </source>
</reference>
<dbReference type="InterPro" id="IPR011011">
    <property type="entry name" value="Znf_FYVE_PHD"/>
</dbReference>
<dbReference type="InterPro" id="IPR036770">
    <property type="entry name" value="Ankyrin_rpt-contain_sf"/>
</dbReference>
<dbReference type="Gene3D" id="1.25.40.20">
    <property type="entry name" value="Ankyrin repeat-containing domain"/>
    <property type="match status" value="1"/>
</dbReference>
<keyword evidence="10" id="KW-0967">Endosome</keyword>
<keyword evidence="11 17" id="KW-0863">Zinc-finger</keyword>
<evidence type="ECO:0000256" key="5">
    <source>
        <dbReference type="ARBA" id="ARBA00004906"/>
    </source>
</evidence>
<feature type="domain" description="RING-type" evidence="19">
    <location>
        <begin position="747"/>
        <end position="787"/>
    </location>
</feature>
<dbReference type="EMBL" id="MU806664">
    <property type="protein sequence ID" value="KAJ3833606.1"/>
    <property type="molecule type" value="Genomic_DNA"/>
</dbReference>
<feature type="region of interest" description="Disordered" evidence="18">
    <location>
        <begin position="313"/>
        <end position="362"/>
    </location>
</feature>
<evidence type="ECO:0000313" key="21">
    <source>
        <dbReference type="EMBL" id="KAJ3833606.1"/>
    </source>
</evidence>
<evidence type="ECO:0000256" key="10">
    <source>
        <dbReference type="ARBA" id="ARBA00022753"/>
    </source>
</evidence>
<dbReference type="GO" id="GO:0005768">
    <property type="term" value="C:endosome"/>
    <property type="evidence" value="ECO:0007669"/>
    <property type="project" value="UniProtKB-SubCell"/>
</dbReference>
<keyword evidence="14" id="KW-0472">Membrane</keyword>
<evidence type="ECO:0000256" key="3">
    <source>
        <dbReference type="ARBA" id="ARBA00004177"/>
    </source>
</evidence>
<keyword evidence="22" id="KW-1185">Reference proteome</keyword>
<dbReference type="InterPro" id="IPR051878">
    <property type="entry name" value="ZNRF_ubiq-protein_ligase"/>
</dbReference>
<dbReference type="PROSITE" id="PS50178">
    <property type="entry name" value="ZF_FYVE"/>
    <property type="match status" value="1"/>
</dbReference>
<dbReference type="InterPro" id="IPR000306">
    <property type="entry name" value="Znf_FYVE"/>
</dbReference>
<comment type="catalytic activity">
    <reaction evidence="1">
        <text>S-ubiquitinyl-[E2 ubiquitin-conjugating enzyme]-L-cysteine + [acceptor protein]-L-lysine = [E2 ubiquitin-conjugating enzyme]-L-cysteine + N(6)-ubiquitinyl-[acceptor protein]-L-lysine.</text>
        <dbReference type="EC" id="2.3.2.27"/>
    </reaction>
</comment>
<evidence type="ECO:0000313" key="22">
    <source>
        <dbReference type="Proteomes" id="UP001163846"/>
    </source>
</evidence>
<dbReference type="InterPro" id="IPR017455">
    <property type="entry name" value="Znf_FYVE-rel"/>
</dbReference>
<feature type="compositionally biased region" description="Acidic residues" evidence="18">
    <location>
        <begin position="324"/>
        <end position="347"/>
    </location>
</feature>
<feature type="compositionally biased region" description="Low complexity" evidence="18">
    <location>
        <begin position="353"/>
        <end position="362"/>
    </location>
</feature>
<dbReference type="PANTHER" id="PTHR46661">
    <property type="entry name" value="E3 UBIQUITIN-PROTEIN LIGASE ZNRF1-LIKE PROTEIN"/>
    <property type="match status" value="1"/>
</dbReference>
<dbReference type="GO" id="GO:0016020">
    <property type="term" value="C:membrane"/>
    <property type="evidence" value="ECO:0007669"/>
    <property type="project" value="UniProtKB-SubCell"/>
</dbReference>
<evidence type="ECO:0000256" key="6">
    <source>
        <dbReference type="ARBA" id="ARBA00012483"/>
    </source>
</evidence>
<dbReference type="SUPFAM" id="SSF48403">
    <property type="entry name" value="Ankyrin repeat"/>
    <property type="match status" value="1"/>
</dbReference>
<evidence type="ECO:0000256" key="8">
    <source>
        <dbReference type="ARBA" id="ARBA00022707"/>
    </source>
</evidence>
<comment type="caution">
    <text evidence="21">The sequence shown here is derived from an EMBL/GenBank/DDBJ whole genome shotgun (WGS) entry which is preliminary data.</text>
</comment>
<dbReference type="PANTHER" id="PTHR46661:SF4">
    <property type="entry name" value="RING-TYPE DOMAIN-CONTAINING PROTEIN"/>
    <property type="match status" value="1"/>
</dbReference>
<organism evidence="21 22">
    <name type="scientific">Lentinula raphanica</name>
    <dbReference type="NCBI Taxonomy" id="153919"/>
    <lineage>
        <taxon>Eukaryota</taxon>
        <taxon>Fungi</taxon>
        <taxon>Dikarya</taxon>
        <taxon>Basidiomycota</taxon>
        <taxon>Agaricomycotina</taxon>
        <taxon>Agaricomycetes</taxon>
        <taxon>Agaricomycetidae</taxon>
        <taxon>Agaricales</taxon>
        <taxon>Marasmiineae</taxon>
        <taxon>Omphalotaceae</taxon>
        <taxon>Lentinula</taxon>
    </lineage>
</organism>
<evidence type="ECO:0000256" key="7">
    <source>
        <dbReference type="ARBA" id="ARBA00022679"/>
    </source>
</evidence>
<dbReference type="GO" id="GO:0008270">
    <property type="term" value="F:zinc ion binding"/>
    <property type="evidence" value="ECO:0007669"/>
    <property type="project" value="UniProtKB-KW"/>
</dbReference>
<dbReference type="SMART" id="SM00064">
    <property type="entry name" value="FYVE"/>
    <property type="match status" value="1"/>
</dbReference>
<dbReference type="SUPFAM" id="SSF57850">
    <property type="entry name" value="RING/U-box"/>
    <property type="match status" value="1"/>
</dbReference>
<accession>A0AA38NZS2</accession>
<keyword evidence="12" id="KW-0833">Ubl conjugation pathway</keyword>
<dbReference type="InterPro" id="IPR013083">
    <property type="entry name" value="Znf_RING/FYVE/PHD"/>
</dbReference>
<dbReference type="InterPro" id="IPR002110">
    <property type="entry name" value="Ankyrin_rpt"/>
</dbReference>
<dbReference type="PROSITE" id="PS50089">
    <property type="entry name" value="ZF_RING_2"/>
    <property type="match status" value="1"/>
</dbReference>
<keyword evidence="13" id="KW-0862">Zinc</keyword>
<evidence type="ECO:0000256" key="16">
    <source>
        <dbReference type="ARBA" id="ARBA00023288"/>
    </source>
</evidence>
<evidence type="ECO:0000256" key="2">
    <source>
        <dbReference type="ARBA" id="ARBA00004170"/>
    </source>
</evidence>
<keyword evidence="15" id="KW-0458">Lysosome</keyword>
<dbReference type="SUPFAM" id="SSF57903">
    <property type="entry name" value="FYVE/PHD zinc finger"/>
    <property type="match status" value="1"/>
</dbReference>
<feature type="compositionally biased region" description="Low complexity" evidence="18">
    <location>
        <begin position="550"/>
        <end position="597"/>
    </location>
</feature>
<keyword evidence="8" id="KW-0519">Myristate</keyword>
<dbReference type="EC" id="2.3.2.27" evidence="6"/>
<dbReference type="Pfam" id="PF13639">
    <property type="entry name" value="zf-RING_2"/>
    <property type="match status" value="1"/>
</dbReference>
<comment type="pathway">
    <text evidence="5">Protein modification; protein ubiquitination.</text>
</comment>
<feature type="region of interest" description="Disordered" evidence="18">
    <location>
        <begin position="416"/>
        <end position="437"/>
    </location>
</feature>
<evidence type="ECO:0000256" key="14">
    <source>
        <dbReference type="ARBA" id="ARBA00023136"/>
    </source>
</evidence>
<name>A0AA38NZS2_9AGAR</name>
<feature type="domain" description="FYVE-type" evidence="20">
    <location>
        <begin position="487"/>
        <end position="619"/>
    </location>
</feature>